<evidence type="ECO:0000313" key="2">
    <source>
        <dbReference type="EMBL" id="ROW15467.1"/>
    </source>
</evidence>
<name>A0A423XH04_9PEZI</name>
<feature type="compositionally biased region" description="Gly residues" evidence="1">
    <location>
        <begin position="59"/>
        <end position="85"/>
    </location>
</feature>
<keyword evidence="3" id="KW-1185">Reference proteome</keyword>
<dbReference type="STRING" id="1230097.A0A423XH04"/>
<reference evidence="2 3" key="1">
    <citation type="submission" date="2015-09" db="EMBL/GenBank/DDBJ databases">
        <title>Host preference determinants of Valsa canker pathogens revealed by comparative genomics.</title>
        <authorList>
            <person name="Yin Z."/>
            <person name="Huang L."/>
        </authorList>
    </citation>
    <scope>NUCLEOTIDE SEQUENCE [LARGE SCALE GENOMIC DNA]</scope>
    <source>
        <strain evidence="2 3">SXYLt</strain>
    </source>
</reference>
<feature type="compositionally biased region" description="Polar residues" evidence="1">
    <location>
        <begin position="23"/>
        <end position="48"/>
    </location>
</feature>
<sequence>MSARGNFRGGYGGQYPVRGHYNQGPQSSGHATPNSSFHGPSNQFSQSPYRGGYRSSSGGYRGNSVGAGRGGNRGGFKSGHWGSSGSGSRAASSQPDDTGSGRGTPRAGSIAGDQVSVHSDSAPQEADNPFRPPKELQVEDTTKDENNETQPMPPPTGRLPPTGPAAEKKISFALKPTSKPPVATPKLEISSKFNAPARRDPPKEPSPGIPETIETTGTNENEIHEIHETHEINEINESNESNENNENTEITESGPRPNMPQKVEICPGMCRLNPVQLRWLGSRGNVRSSKSLEIPENLVCGW</sequence>
<comment type="caution">
    <text evidence="2">The sequence shown here is derived from an EMBL/GenBank/DDBJ whole genome shotgun (WGS) entry which is preliminary data.</text>
</comment>
<feature type="compositionally biased region" description="Low complexity" evidence="1">
    <location>
        <begin position="49"/>
        <end position="58"/>
    </location>
</feature>
<feature type="compositionally biased region" description="Basic and acidic residues" evidence="1">
    <location>
        <begin position="132"/>
        <end position="146"/>
    </location>
</feature>
<feature type="region of interest" description="Disordered" evidence="1">
    <location>
        <begin position="1"/>
        <end position="220"/>
    </location>
</feature>
<protein>
    <submittedName>
        <fullName evidence="2">Uncharacterized protein</fullName>
    </submittedName>
</protein>
<proteinExistence type="predicted"/>
<feature type="compositionally biased region" description="Pro residues" evidence="1">
    <location>
        <begin position="151"/>
        <end position="163"/>
    </location>
</feature>
<feature type="region of interest" description="Disordered" evidence="1">
    <location>
        <begin position="236"/>
        <end position="258"/>
    </location>
</feature>
<dbReference type="Proteomes" id="UP000285146">
    <property type="component" value="Unassembled WGS sequence"/>
</dbReference>
<accession>A0A423XH04</accession>
<organism evidence="2 3">
    <name type="scientific">Cytospora leucostoma</name>
    <dbReference type="NCBI Taxonomy" id="1230097"/>
    <lineage>
        <taxon>Eukaryota</taxon>
        <taxon>Fungi</taxon>
        <taxon>Dikarya</taxon>
        <taxon>Ascomycota</taxon>
        <taxon>Pezizomycotina</taxon>
        <taxon>Sordariomycetes</taxon>
        <taxon>Sordariomycetidae</taxon>
        <taxon>Diaporthales</taxon>
        <taxon>Cytosporaceae</taxon>
        <taxon>Cytospora</taxon>
    </lineage>
</organism>
<dbReference type="InParanoid" id="A0A423XH04"/>
<feature type="compositionally biased region" description="Low complexity" evidence="1">
    <location>
        <begin position="236"/>
        <end position="253"/>
    </location>
</feature>
<evidence type="ECO:0000256" key="1">
    <source>
        <dbReference type="SAM" id="MobiDB-lite"/>
    </source>
</evidence>
<evidence type="ECO:0000313" key="3">
    <source>
        <dbReference type="Proteomes" id="UP000285146"/>
    </source>
</evidence>
<gene>
    <name evidence="2" type="ORF">VPNG_02273</name>
</gene>
<dbReference type="AlphaFoldDB" id="A0A423XH04"/>
<dbReference type="OrthoDB" id="10628224at2759"/>
<dbReference type="EMBL" id="LKEB01000009">
    <property type="protein sequence ID" value="ROW15467.1"/>
    <property type="molecule type" value="Genomic_DNA"/>
</dbReference>
<feature type="compositionally biased region" description="Low complexity" evidence="1">
    <location>
        <begin position="209"/>
        <end position="220"/>
    </location>
</feature>